<dbReference type="PRINTS" id="PR00260">
    <property type="entry name" value="CHEMTRNSDUCR"/>
</dbReference>
<feature type="domain" description="HAMP" evidence="6">
    <location>
        <begin position="190"/>
        <end position="238"/>
    </location>
</feature>
<feature type="domain" description="Methyl-accepting transducer" evidence="5">
    <location>
        <begin position="243"/>
        <end position="472"/>
    </location>
</feature>
<evidence type="ECO:0000313" key="7">
    <source>
        <dbReference type="EMBL" id="OAJ52474.1"/>
    </source>
</evidence>
<evidence type="ECO:0000256" key="4">
    <source>
        <dbReference type="SAM" id="Phobius"/>
    </source>
</evidence>
<dbReference type="STRING" id="1462993.A6V36_13760"/>
<dbReference type="InterPro" id="IPR004089">
    <property type="entry name" value="MCPsignal_dom"/>
</dbReference>
<dbReference type="Proteomes" id="UP000077961">
    <property type="component" value="Unassembled WGS sequence"/>
</dbReference>
<dbReference type="GO" id="GO:0005886">
    <property type="term" value="C:plasma membrane"/>
    <property type="evidence" value="ECO:0007669"/>
    <property type="project" value="TreeGrafter"/>
</dbReference>
<gene>
    <name evidence="7" type="ORF">A6V36_13760</name>
    <name evidence="8" type="ORF">A6V37_09445</name>
</gene>
<proteinExistence type="inferred from homology"/>
<protein>
    <recommendedName>
        <fullName evidence="11">Chemotaxis protein</fullName>
    </recommendedName>
</protein>
<evidence type="ECO:0000256" key="3">
    <source>
        <dbReference type="PROSITE-ProRule" id="PRU00284"/>
    </source>
</evidence>
<dbReference type="InterPro" id="IPR035965">
    <property type="entry name" value="PAS-like_dom_sf"/>
</dbReference>
<name>A0A1A9MY73_9BURK</name>
<dbReference type="InterPro" id="IPR051310">
    <property type="entry name" value="MCP_chemotaxis"/>
</dbReference>
<dbReference type="Proteomes" id="UP000078116">
    <property type="component" value="Unassembled WGS sequence"/>
</dbReference>
<dbReference type="PROSITE" id="PS50111">
    <property type="entry name" value="CHEMOTAXIS_TRANSDUC_2"/>
    <property type="match status" value="1"/>
</dbReference>
<dbReference type="Gene3D" id="3.30.450.20">
    <property type="entry name" value="PAS domain"/>
    <property type="match status" value="1"/>
</dbReference>
<feature type="transmembrane region" description="Helical" evidence="4">
    <location>
        <begin position="166"/>
        <end position="189"/>
    </location>
</feature>
<dbReference type="GO" id="GO:0007165">
    <property type="term" value="P:signal transduction"/>
    <property type="evidence" value="ECO:0007669"/>
    <property type="project" value="UniProtKB-KW"/>
</dbReference>
<dbReference type="NCBIfam" id="TIGR00229">
    <property type="entry name" value="sensory_box"/>
    <property type="match status" value="1"/>
</dbReference>
<evidence type="ECO:0000256" key="2">
    <source>
        <dbReference type="ARBA" id="ARBA00029447"/>
    </source>
</evidence>
<evidence type="ECO:0000313" key="8">
    <source>
        <dbReference type="EMBL" id="OAJ52651.1"/>
    </source>
</evidence>
<evidence type="ECO:0000256" key="1">
    <source>
        <dbReference type="ARBA" id="ARBA00022481"/>
    </source>
</evidence>
<evidence type="ECO:0008006" key="11">
    <source>
        <dbReference type="Google" id="ProtNLM"/>
    </source>
</evidence>
<feature type="transmembrane region" description="Helical" evidence="4">
    <location>
        <begin position="142"/>
        <end position="160"/>
    </location>
</feature>
<comment type="similarity">
    <text evidence="2">Belongs to the methyl-accepting chemotaxis (MCP) protein family.</text>
</comment>
<organism evidence="8 10">
    <name type="scientific">Paraburkholderia ginsengiterrae</name>
    <dbReference type="NCBI Taxonomy" id="1462993"/>
    <lineage>
        <taxon>Bacteria</taxon>
        <taxon>Pseudomonadati</taxon>
        <taxon>Pseudomonadota</taxon>
        <taxon>Betaproteobacteria</taxon>
        <taxon>Burkholderiales</taxon>
        <taxon>Burkholderiaceae</taxon>
        <taxon>Paraburkholderia</taxon>
    </lineage>
</organism>
<keyword evidence="4" id="KW-0812">Transmembrane</keyword>
<dbReference type="Gene3D" id="1.10.287.950">
    <property type="entry name" value="Methyl-accepting chemotaxis protein"/>
    <property type="match status" value="1"/>
</dbReference>
<dbReference type="PANTHER" id="PTHR43531">
    <property type="entry name" value="PROTEIN ICFG"/>
    <property type="match status" value="1"/>
</dbReference>
<dbReference type="GO" id="GO:0006935">
    <property type="term" value="P:chemotaxis"/>
    <property type="evidence" value="ECO:0007669"/>
    <property type="project" value="InterPro"/>
</dbReference>
<dbReference type="PANTHER" id="PTHR43531:SF14">
    <property type="entry name" value="METHYL-ACCEPTING CHEMOTAXIS PROTEIN I-RELATED"/>
    <property type="match status" value="1"/>
</dbReference>
<dbReference type="InterPro" id="IPR000014">
    <property type="entry name" value="PAS"/>
</dbReference>
<dbReference type="InterPro" id="IPR003660">
    <property type="entry name" value="HAMP_dom"/>
</dbReference>
<dbReference type="EMBL" id="LXKA01000371">
    <property type="protein sequence ID" value="OAJ52651.1"/>
    <property type="molecule type" value="Genomic_DNA"/>
</dbReference>
<keyword evidence="9" id="KW-1185">Reference proteome</keyword>
<evidence type="ECO:0000313" key="10">
    <source>
        <dbReference type="Proteomes" id="UP000078116"/>
    </source>
</evidence>
<dbReference type="EMBL" id="LXJZ01000231">
    <property type="protein sequence ID" value="OAJ52474.1"/>
    <property type="molecule type" value="Genomic_DNA"/>
</dbReference>
<dbReference type="SUPFAM" id="SSF55785">
    <property type="entry name" value="PYP-like sensor domain (PAS domain)"/>
    <property type="match status" value="1"/>
</dbReference>
<dbReference type="SUPFAM" id="SSF58104">
    <property type="entry name" value="Methyl-accepting chemotaxis protein (MCP) signaling domain"/>
    <property type="match status" value="1"/>
</dbReference>
<reference evidence="9 10" key="1">
    <citation type="submission" date="2016-04" db="EMBL/GenBank/DDBJ databases">
        <title>Reclassification of Paraburkholderia panaciterrae (Farh et al. 2015) Dobritsa &amp; Samadpour 2016 as a later homotypic synonym of Paraburkholderia ginsengiterrae (Farh et al. 2015) Dobritsa &amp; Samadpour 2016.</title>
        <authorList>
            <person name="Dobritsa A.P."/>
            <person name="Kutumbaka K."/>
            <person name="Samadpour M."/>
        </authorList>
    </citation>
    <scope>NUCLEOTIDE SEQUENCE [LARGE SCALE GENOMIC DNA]</scope>
    <source>
        <strain evidence="8 10">DCY85</strain>
        <strain evidence="7 9">DCY85-1</strain>
    </source>
</reference>
<keyword evidence="1" id="KW-0488">Methylation</keyword>
<dbReference type="PROSITE" id="PS50885">
    <property type="entry name" value="HAMP"/>
    <property type="match status" value="1"/>
</dbReference>
<accession>A0A1A9MY73</accession>
<evidence type="ECO:0000313" key="9">
    <source>
        <dbReference type="Proteomes" id="UP000077961"/>
    </source>
</evidence>
<evidence type="ECO:0000259" key="5">
    <source>
        <dbReference type="PROSITE" id="PS50111"/>
    </source>
</evidence>
<dbReference type="Pfam" id="PF00015">
    <property type="entry name" value="MCPsignal"/>
    <property type="match status" value="1"/>
</dbReference>
<comment type="caution">
    <text evidence="8">The sequence shown here is derived from an EMBL/GenBank/DDBJ whole genome shotgun (WGS) entry which is preliminary data.</text>
</comment>
<keyword evidence="3" id="KW-0807">Transducer</keyword>
<dbReference type="AlphaFoldDB" id="A0A1A9MY73"/>
<sequence length="487" mass="51946">MVTLDGQVDYVNDEFVESLGWSRDALLYMAASSLLADIPKAVVLDIQETVRSNRPWIGFLSYRTAAGEIFWARSNVMPSRSGRRAVALIQPIEPAEAADVAYAYQKLSDESTRWAIRGGRVTRRRWFGSLPGIKRVGLRLKVAGIILGLSLMSLAACAASSRGGSLPIVCITLLPLFAIAGSILTNLFYRPLLDITRVAVGLAGGQLDIAPNVPSEDEIGDVLVLLNQAILNLRTTVADVRDGVMHMSSRTSVLSSGNSDLSARTDQQVSSVQNTAASVEQLNATIFNNTESATEADRLARESTLVARAGAESVERVIEIMRQVDTSSSESENILGVIDGIAFQTNILALNAAVEAARAGTEGRSFAVVASEVRTLAQRSAAAASEIRILATRSVNLAREGREVAETAGARMRETEAAVVAVSSLIGEIKVACSEQRDGMTQIEEAIAAIDLTTQQNAALVNDVASISEDMRQRAVGVAQAVSLFDI</sequence>
<dbReference type="CDD" id="cd00130">
    <property type="entry name" value="PAS"/>
    <property type="match status" value="1"/>
</dbReference>
<dbReference type="InterPro" id="IPR004090">
    <property type="entry name" value="Chemotax_Me-accpt_rcpt"/>
</dbReference>
<keyword evidence="4" id="KW-0472">Membrane</keyword>
<keyword evidence="4" id="KW-1133">Transmembrane helix</keyword>
<evidence type="ECO:0000259" key="6">
    <source>
        <dbReference type="PROSITE" id="PS50885"/>
    </source>
</evidence>
<dbReference type="GO" id="GO:0004888">
    <property type="term" value="F:transmembrane signaling receptor activity"/>
    <property type="evidence" value="ECO:0007669"/>
    <property type="project" value="InterPro"/>
</dbReference>
<dbReference type="SMART" id="SM00283">
    <property type="entry name" value="MA"/>
    <property type="match status" value="1"/>
</dbReference>